<keyword evidence="2" id="KW-1185">Reference proteome</keyword>
<protein>
    <submittedName>
        <fullName evidence="1">Uncharacterized protein</fullName>
    </submittedName>
</protein>
<comment type="caution">
    <text evidence="1">The sequence shown here is derived from an EMBL/GenBank/DDBJ whole genome shotgun (WGS) entry which is preliminary data.</text>
</comment>
<dbReference type="EMBL" id="CM047744">
    <property type="protein sequence ID" value="KAJ0028327.1"/>
    <property type="molecule type" value="Genomic_DNA"/>
</dbReference>
<accession>A0ACC0Y1P3</accession>
<evidence type="ECO:0000313" key="2">
    <source>
        <dbReference type="Proteomes" id="UP001163603"/>
    </source>
</evidence>
<name>A0ACC0Y1P3_9ROSI</name>
<proteinExistence type="predicted"/>
<organism evidence="1 2">
    <name type="scientific">Pistacia integerrima</name>
    <dbReference type="NCBI Taxonomy" id="434235"/>
    <lineage>
        <taxon>Eukaryota</taxon>
        <taxon>Viridiplantae</taxon>
        <taxon>Streptophyta</taxon>
        <taxon>Embryophyta</taxon>
        <taxon>Tracheophyta</taxon>
        <taxon>Spermatophyta</taxon>
        <taxon>Magnoliopsida</taxon>
        <taxon>eudicotyledons</taxon>
        <taxon>Gunneridae</taxon>
        <taxon>Pentapetalae</taxon>
        <taxon>rosids</taxon>
        <taxon>malvids</taxon>
        <taxon>Sapindales</taxon>
        <taxon>Anacardiaceae</taxon>
        <taxon>Pistacia</taxon>
    </lineage>
</organism>
<dbReference type="Proteomes" id="UP001163603">
    <property type="component" value="Chromosome 9"/>
</dbReference>
<reference evidence="2" key="1">
    <citation type="journal article" date="2023" name="G3 (Bethesda)">
        <title>Genome assembly and association tests identify interacting loci associated with vigor, precocity, and sex in interspecific pistachio rootstocks.</title>
        <authorList>
            <person name="Palmer W."/>
            <person name="Jacygrad E."/>
            <person name="Sagayaradj S."/>
            <person name="Cavanaugh K."/>
            <person name="Han R."/>
            <person name="Bertier L."/>
            <person name="Beede B."/>
            <person name="Kafkas S."/>
            <person name="Golino D."/>
            <person name="Preece J."/>
            <person name="Michelmore R."/>
        </authorList>
    </citation>
    <scope>NUCLEOTIDE SEQUENCE [LARGE SCALE GENOMIC DNA]</scope>
</reference>
<evidence type="ECO:0000313" key="1">
    <source>
        <dbReference type="EMBL" id="KAJ0028327.1"/>
    </source>
</evidence>
<sequence>MAVQACNVSPAMISHQISPAQATVSEPVWYINSRATDHVTTDLSQLFVNASYTGQDQTQVGNCERLNISHTELSC</sequence>
<gene>
    <name evidence="1" type="ORF">Pint_36518</name>
</gene>